<accession>A0A1I2TEM3</accession>
<dbReference type="AlphaFoldDB" id="A0A1I2TEM3"/>
<dbReference type="RefSeq" id="WP_143103707.1">
    <property type="nucleotide sequence ID" value="NZ_FOPM01000007.1"/>
</dbReference>
<proteinExistence type="predicted"/>
<keyword evidence="3" id="KW-1185">Reference proteome</keyword>
<gene>
    <name evidence="2" type="ORF">SAMN05192565_10724</name>
</gene>
<protein>
    <submittedName>
        <fullName evidence="2">Uncharacterized protein</fullName>
    </submittedName>
</protein>
<dbReference type="EMBL" id="FOPM01000007">
    <property type="protein sequence ID" value="SFG63245.1"/>
    <property type="molecule type" value="Genomic_DNA"/>
</dbReference>
<keyword evidence="1" id="KW-0472">Membrane</keyword>
<sequence>MLDSGFVEGIKLVGGFLGIGTAIFTIWDRLFRNRPWAHPIAVVDESGSWVLSDYRMNTTALIKITNESRRDIVIRDVHQSFPDFIGVNYHASFYGLIASQTNTRGEAVVPSGKSRSLELMYDHERGKPELEKRFWVWIHWKPAGAFFPRFPLVFRTSLKEIDGYRRDAFELVRAQDKGNRH</sequence>
<evidence type="ECO:0000313" key="3">
    <source>
        <dbReference type="Proteomes" id="UP000199229"/>
    </source>
</evidence>
<keyword evidence="1" id="KW-0812">Transmembrane</keyword>
<dbReference type="Proteomes" id="UP000199229">
    <property type="component" value="Unassembled WGS sequence"/>
</dbReference>
<evidence type="ECO:0000313" key="2">
    <source>
        <dbReference type="EMBL" id="SFG63245.1"/>
    </source>
</evidence>
<name>A0A1I2TEM3_9HYPH</name>
<organism evidence="2 3">
    <name type="scientific">Methylobacterium gossipiicola</name>
    <dbReference type="NCBI Taxonomy" id="582675"/>
    <lineage>
        <taxon>Bacteria</taxon>
        <taxon>Pseudomonadati</taxon>
        <taxon>Pseudomonadota</taxon>
        <taxon>Alphaproteobacteria</taxon>
        <taxon>Hyphomicrobiales</taxon>
        <taxon>Methylobacteriaceae</taxon>
        <taxon>Methylobacterium</taxon>
    </lineage>
</organism>
<keyword evidence="1" id="KW-1133">Transmembrane helix</keyword>
<reference evidence="3" key="1">
    <citation type="submission" date="2016-10" db="EMBL/GenBank/DDBJ databases">
        <authorList>
            <person name="Varghese N."/>
            <person name="Submissions S."/>
        </authorList>
    </citation>
    <scope>NUCLEOTIDE SEQUENCE [LARGE SCALE GENOMIC DNA]</scope>
    <source>
        <strain evidence="3">Gh-105</strain>
    </source>
</reference>
<feature type="transmembrane region" description="Helical" evidence="1">
    <location>
        <begin position="6"/>
        <end position="27"/>
    </location>
</feature>
<dbReference type="OrthoDB" id="8020203at2"/>
<evidence type="ECO:0000256" key="1">
    <source>
        <dbReference type="SAM" id="Phobius"/>
    </source>
</evidence>